<dbReference type="STRING" id="231916.A0A409X586"/>
<dbReference type="EMBL" id="NHYE01004198">
    <property type="protein sequence ID" value="PPQ85864.1"/>
    <property type="molecule type" value="Genomic_DNA"/>
</dbReference>
<reference evidence="1 2" key="1">
    <citation type="journal article" date="2018" name="Evol. Lett.">
        <title>Horizontal gene cluster transfer increased hallucinogenic mushroom diversity.</title>
        <authorList>
            <person name="Reynolds H.T."/>
            <person name="Vijayakumar V."/>
            <person name="Gluck-Thaler E."/>
            <person name="Korotkin H.B."/>
            <person name="Matheny P.B."/>
            <person name="Slot J.C."/>
        </authorList>
    </citation>
    <scope>NUCLEOTIDE SEQUENCE [LARGE SCALE GENOMIC DNA]</scope>
    <source>
        <strain evidence="1 2">SRW20</strain>
    </source>
</reference>
<dbReference type="Proteomes" id="UP000284706">
    <property type="component" value="Unassembled WGS sequence"/>
</dbReference>
<keyword evidence="2" id="KW-1185">Reference proteome</keyword>
<sequence length="534" mass="61611">MAAVEAQNGSRLSNYEATLAISRIFQEKEQYAKEKQALKQRLMAIDYRMQQLDADYAKINNQSNRCPILRLPAEVTSTIFILAQGPAYSREKSVEWYEMAERLVEVDVSHVCRYWRSVALGNPNLWTRFKFDICHALVVPVKRFKAYMKRSAPKLVELYLNFNTYKHEDEGEHAFEVEDLLELLDTTMKYTERWKAFLLAMHQNVPLLCHPDKLQSALVPHLEYFAIISNHPRVDAKYPESLEPTIFTSGAPRLTSVIYDSSIGYGLLPPMQHITSFNLEDMGWERRSTRYIPWAMFLQILSLPCLADLSLTGALVETVKVSSNCLALELENLRFWRTQYFLPLLPFLIAPKLKTIVINSEDFEEWDTSIGPNDFPSLETLWLIGVSNMSRSGMEYLACFTRTIKHLTIVSEAFDEGFFEFLASRPGYWPNLKTVRMHIRGIEERLDEIAAFIASRPHLDIAVEVRKRVVQAWVAMRSKLPTLDRLTCQCRLKTIDDDAKIALPAIWKDGWEWDVDILTEDVQEDASADSSEED</sequence>
<dbReference type="InParanoid" id="A0A409X586"/>
<accession>A0A409X586</accession>
<evidence type="ECO:0000313" key="2">
    <source>
        <dbReference type="Proteomes" id="UP000284706"/>
    </source>
</evidence>
<dbReference type="OrthoDB" id="2822842at2759"/>
<gene>
    <name evidence="1" type="ORF">CVT26_001029</name>
</gene>
<organism evidence="1 2">
    <name type="scientific">Gymnopilus dilepis</name>
    <dbReference type="NCBI Taxonomy" id="231916"/>
    <lineage>
        <taxon>Eukaryota</taxon>
        <taxon>Fungi</taxon>
        <taxon>Dikarya</taxon>
        <taxon>Basidiomycota</taxon>
        <taxon>Agaricomycotina</taxon>
        <taxon>Agaricomycetes</taxon>
        <taxon>Agaricomycetidae</taxon>
        <taxon>Agaricales</taxon>
        <taxon>Agaricineae</taxon>
        <taxon>Hymenogastraceae</taxon>
        <taxon>Gymnopilus</taxon>
    </lineage>
</organism>
<protein>
    <submittedName>
        <fullName evidence="1">Uncharacterized protein</fullName>
    </submittedName>
</protein>
<evidence type="ECO:0000313" key="1">
    <source>
        <dbReference type="EMBL" id="PPQ85864.1"/>
    </source>
</evidence>
<name>A0A409X586_9AGAR</name>
<proteinExistence type="predicted"/>
<dbReference type="Gene3D" id="1.20.1280.50">
    <property type="match status" value="1"/>
</dbReference>
<dbReference type="AlphaFoldDB" id="A0A409X586"/>
<comment type="caution">
    <text evidence="1">The sequence shown here is derived from an EMBL/GenBank/DDBJ whole genome shotgun (WGS) entry which is preliminary data.</text>
</comment>
<dbReference type="SUPFAM" id="SSF52047">
    <property type="entry name" value="RNI-like"/>
    <property type="match status" value="1"/>
</dbReference>